<sequence length="93" mass="10280">MIEFHEHSLVGRWLSTGGGVSGDPACRRIEALVSGHLLELARTDGGWRTLYRDPHDGRLWERSYPQGELHGGGPPALHCVTLKQARAVYGYEA</sequence>
<evidence type="ECO:0000313" key="2">
    <source>
        <dbReference type="Proteomes" id="UP001589896"/>
    </source>
</evidence>
<organism evidence="1 2">
    <name type="scientific">Lysobacter korlensis</name>
    <dbReference type="NCBI Taxonomy" id="553636"/>
    <lineage>
        <taxon>Bacteria</taxon>
        <taxon>Pseudomonadati</taxon>
        <taxon>Pseudomonadota</taxon>
        <taxon>Gammaproteobacteria</taxon>
        <taxon>Lysobacterales</taxon>
        <taxon>Lysobacteraceae</taxon>
        <taxon>Lysobacter</taxon>
    </lineage>
</organism>
<protein>
    <submittedName>
        <fullName evidence="1">Imm27 family immunity protein</fullName>
    </submittedName>
</protein>
<dbReference type="RefSeq" id="WP_386677370.1">
    <property type="nucleotide sequence ID" value="NZ_JBHLTG010000027.1"/>
</dbReference>
<dbReference type="InterPro" id="IPR028960">
    <property type="entry name" value="Imm27"/>
</dbReference>
<dbReference type="EMBL" id="JBHLTG010000027">
    <property type="protein sequence ID" value="MFC0682900.1"/>
    <property type="molecule type" value="Genomic_DNA"/>
</dbReference>
<gene>
    <name evidence="1" type="ORF">ACFFGH_34160</name>
</gene>
<comment type="caution">
    <text evidence="1">The sequence shown here is derived from an EMBL/GenBank/DDBJ whole genome shotgun (WGS) entry which is preliminary data.</text>
</comment>
<proteinExistence type="predicted"/>
<name>A0ABV6S0X8_9GAMM</name>
<reference evidence="1 2" key="1">
    <citation type="submission" date="2024-09" db="EMBL/GenBank/DDBJ databases">
        <authorList>
            <person name="Sun Q."/>
            <person name="Mori K."/>
        </authorList>
    </citation>
    <scope>NUCLEOTIDE SEQUENCE [LARGE SCALE GENOMIC DNA]</scope>
    <source>
        <strain evidence="1 2">KCTC 23076</strain>
    </source>
</reference>
<accession>A0ABV6S0X8</accession>
<dbReference type="Pfam" id="PF15590">
    <property type="entry name" value="Imm27"/>
    <property type="match status" value="1"/>
</dbReference>
<keyword evidence="2" id="KW-1185">Reference proteome</keyword>
<dbReference type="Proteomes" id="UP001589896">
    <property type="component" value="Unassembled WGS sequence"/>
</dbReference>
<evidence type="ECO:0000313" key="1">
    <source>
        <dbReference type="EMBL" id="MFC0682900.1"/>
    </source>
</evidence>